<dbReference type="EMBL" id="CABWIK020000011">
    <property type="protein sequence ID" value="CAB3966895.1"/>
    <property type="molecule type" value="Genomic_DNA"/>
</dbReference>
<name>A0A6J5J5R8_9BURK</name>
<feature type="compositionally biased region" description="Acidic residues" evidence="1">
    <location>
        <begin position="12"/>
        <end position="30"/>
    </location>
</feature>
<dbReference type="Proteomes" id="UP000494322">
    <property type="component" value="Unassembled WGS sequence"/>
</dbReference>
<accession>A0A6J5J5R8</accession>
<sequence length="127" mass="14178">MHSNSRNRRENDEIDDFDEIDGDATEADDLDTTVHVDVATGRIKFHSSWALTADAPPEYARHAVELALDSDTMERYAALDDGTRMRVHAILHDTVQAMLDRVPDTDESLTLTIEVTDAMLDAASHLQ</sequence>
<gene>
    <name evidence="2" type="ORF">BCO9919_02505</name>
</gene>
<dbReference type="RefSeq" id="WP_175238105.1">
    <property type="nucleotide sequence ID" value="NZ_CABWIK020000011.1"/>
</dbReference>
<reference evidence="2 3" key="1">
    <citation type="submission" date="2020-04" db="EMBL/GenBank/DDBJ databases">
        <authorList>
            <person name="Depoorter E."/>
        </authorList>
    </citation>
    <scope>NUCLEOTIDE SEQUENCE [LARGE SCALE GENOMIC DNA]</scope>
    <source>
        <strain evidence="2 3">BCC0132</strain>
    </source>
</reference>
<protein>
    <recommendedName>
        <fullName evidence="4">DUF3022 domain-containing protein</fullName>
    </recommendedName>
</protein>
<evidence type="ECO:0000256" key="1">
    <source>
        <dbReference type="SAM" id="MobiDB-lite"/>
    </source>
</evidence>
<feature type="region of interest" description="Disordered" evidence="1">
    <location>
        <begin position="1"/>
        <end position="30"/>
    </location>
</feature>
<evidence type="ECO:0000313" key="2">
    <source>
        <dbReference type="EMBL" id="CAB3966895.1"/>
    </source>
</evidence>
<proteinExistence type="predicted"/>
<organism evidence="2 3">
    <name type="scientific">Burkholderia cenocepacia</name>
    <dbReference type="NCBI Taxonomy" id="95486"/>
    <lineage>
        <taxon>Bacteria</taxon>
        <taxon>Pseudomonadati</taxon>
        <taxon>Pseudomonadota</taxon>
        <taxon>Betaproteobacteria</taxon>
        <taxon>Burkholderiales</taxon>
        <taxon>Burkholderiaceae</taxon>
        <taxon>Burkholderia</taxon>
        <taxon>Burkholderia cepacia complex</taxon>
    </lineage>
</organism>
<dbReference type="AlphaFoldDB" id="A0A6J5J5R8"/>
<evidence type="ECO:0008006" key="4">
    <source>
        <dbReference type="Google" id="ProtNLM"/>
    </source>
</evidence>
<evidence type="ECO:0000313" key="3">
    <source>
        <dbReference type="Proteomes" id="UP000494322"/>
    </source>
</evidence>